<dbReference type="RefSeq" id="WP_089273257.1">
    <property type="nucleotide sequence ID" value="NZ_FZNN01000023.1"/>
</dbReference>
<organism evidence="2 3">
    <name type="scientific">Puniceibacterium sediminis</name>
    <dbReference type="NCBI Taxonomy" id="1608407"/>
    <lineage>
        <taxon>Bacteria</taxon>
        <taxon>Pseudomonadati</taxon>
        <taxon>Pseudomonadota</taxon>
        <taxon>Alphaproteobacteria</taxon>
        <taxon>Rhodobacterales</taxon>
        <taxon>Paracoccaceae</taxon>
        <taxon>Puniceibacterium</taxon>
    </lineage>
</organism>
<evidence type="ECO:0000313" key="3">
    <source>
        <dbReference type="Proteomes" id="UP000198417"/>
    </source>
</evidence>
<accession>A0A238Z4K1</accession>
<protein>
    <submittedName>
        <fullName evidence="2">Uncharacterized protein</fullName>
    </submittedName>
</protein>
<dbReference type="OrthoDB" id="517061at2"/>
<dbReference type="EMBL" id="FZNN01000023">
    <property type="protein sequence ID" value="SNR77804.1"/>
    <property type="molecule type" value="Genomic_DNA"/>
</dbReference>
<keyword evidence="3" id="KW-1185">Reference proteome</keyword>
<sequence>MTYVEQIQALRATAPTDYSELILEELNNYVFPAEMGLEYASEIRSEIEASVQAFRDATGRYNTRRLRRILINDNPLIGERDTLIRADQEIWAQVRKSDPKVDWVISRIHEMAPGRGRVSALLALRKLMDRVPEQVEAALKAFAKEANTGDVDLAEWARVSLQELAIMRGADSADVLAKSASSRPVQFTPGQVFDVTMPLFFECRAITRIGQVEIETQISPLWFTEIFGDAMAMVRADSFQNALVLEKEVAGLHPDGSLHYEHFPFSGETSEISPSVHRHNYWASVQRPFYASGKVEDVSNGQPVYTGMPMTFFRLAHTFTNERYVVDDTPLPESVRGIFFGFGHADPLLLVKKAGNLGVGDFQISPRINPHTKEEANTIFFGTFFGKLQGDEETGEISLNPRDVHCDAKGRLDYMGDGTMAPDPIRPDDWLPSKFGN</sequence>
<dbReference type="AlphaFoldDB" id="A0A238Z4K1"/>
<dbReference type="Proteomes" id="UP000198417">
    <property type="component" value="Unassembled WGS sequence"/>
</dbReference>
<evidence type="ECO:0000256" key="1">
    <source>
        <dbReference type="SAM" id="MobiDB-lite"/>
    </source>
</evidence>
<gene>
    <name evidence="2" type="ORF">SAMN06265370_12318</name>
</gene>
<evidence type="ECO:0000313" key="2">
    <source>
        <dbReference type="EMBL" id="SNR77804.1"/>
    </source>
</evidence>
<name>A0A238Z4K1_9RHOB</name>
<feature type="region of interest" description="Disordered" evidence="1">
    <location>
        <begin position="418"/>
        <end position="437"/>
    </location>
</feature>
<reference evidence="2 3" key="1">
    <citation type="submission" date="2017-06" db="EMBL/GenBank/DDBJ databases">
        <authorList>
            <person name="Kim H.J."/>
            <person name="Triplett B.A."/>
        </authorList>
    </citation>
    <scope>NUCLEOTIDE SEQUENCE [LARGE SCALE GENOMIC DNA]</scope>
    <source>
        <strain evidence="2 3">DSM 29052</strain>
    </source>
</reference>
<proteinExistence type="predicted"/>